<keyword evidence="1" id="KW-0472">Membrane</keyword>
<feature type="transmembrane region" description="Helical" evidence="1">
    <location>
        <begin position="48"/>
        <end position="73"/>
    </location>
</feature>
<comment type="caution">
    <text evidence="2">The sequence shown here is derived from an EMBL/GenBank/DDBJ whole genome shotgun (WGS) entry which is preliminary data.</text>
</comment>
<gene>
    <name evidence="2" type="ORF">GCM10009006_30760</name>
</gene>
<evidence type="ECO:0008006" key="4">
    <source>
        <dbReference type="Google" id="ProtNLM"/>
    </source>
</evidence>
<organism evidence="2 3">
    <name type="scientific">Haloarcula argentinensis</name>
    <dbReference type="NCBI Taxonomy" id="43776"/>
    <lineage>
        <taxon>Archaea</taxon>
        <taxon>Methanobacteriati</taxon>
        <taxon>Methanobacteriota</taxon>
        <taxon>Stenosarchaea group</taxon>
        <taxon>Halobacteria</taxon>
        <taxon>Halobacteriales</taxon>
        <taxon>Haloarculaceae</taxon>
        <taxon>Haloarcula</taxon>
    </lineage>
</organism>
<name>A0A830FQR5_HALAR</name>
<dbReference type="EMBL" id="BMON01000002">
    <property type="protein sequence ID" value="GGM47407.1"/>
    <property type="molecule type" value="Genomic_DNA"/>
</dbReference>
<feature type="transmembrane region" description="Helical" evidence="1">
    <location>
        <begin position="85"/>
        <end position="104"/>
    </location>
</feature>
<evidence type="ECO:0000256" key="1">
    <source>
        <dbReference type="SAM" id="Phobius"/>
    </source>
</evidence>
<dbReference type="Pfam" id="PF24396">
    <property type="entry name" value="DUF7541"/>
    <property type="match status" value="1"/>
</dbReference>
<evidence type="ECO:0000313" key="3">
    <source>
        <dbReference type="Proteomes" id="UP000656367"/>
    </source>
</evidence>
<keyword evidence="1" id="KW-0812">Transmembrane</keyword>
<proteinExistence type="predicted"/>
<keyword evidence="1" id="KW-1133">Transmembrane helix</keyword>
<evidence type="ECO:0000313" key="2">
    <source>
        <dbReference type="EMBL" id="GGM47407.1"/>
    </source>
</evidence>
<sequence>MPTGAVRWTYDDSGAIAGMAEEPGLSDQYPTASPWPLFVALGLALSEIGVFVGLFPVAVFGLILFGGSIAGILTESGYVERPWPTLLGVGVVLIILAAAFALWQVPVADIALSNVGTGPLFTRLVAVAAAGAVMIAMGGVASVMEQTAA</sequence>
<reference evidence="2" key="2">
    <citation type="submission" date="2020-09" db="EMBL/GenBank/DDBJ databases">
        <authorList>
            <person name="Sun Q."/>
            <person name="Ohkuma M."/>
        </authorList>
    </citation>
    <scope>NUCLEOTIDE SEQUENCE</scope>
    <source>
        <strain evidence="2">JCM 15759</strain>
    </source>
</reference>
<reference evidence="2" key="1">
    <citation type="journal article" date="2014" name="Int. J. Syst. Evol. Microbiol.">
        <title>Complete genome sequence of Corynebacterium casei LMG S-19264T (=DSM 44701T), isolated from a smear-ripened cheese.</title>
        <authorList>
            <consortium name="US DOE Joint Genome Institute (JGI-PGF)"/>
            <person name="Walter F."/>
            <person name="Albersmeier A."/>
            <person name="Kalinowski J."/>
            <person name="Ruckert C."/>
        </authorList>
    </citation>
    <scope>NUCLEOTIDE SEQUENCE</scope>
    <source>
        <strain evidence="2">JCM 15759</strain>
    </source>
</reference>
<dbReference type="InterPro" id="IPR055963">
    <property type="entry name" value="DUF7541"/>
</dbReference>
<dbReference type="Proteomes" id="UP000656367">
    <property type="component" value="Unassembled WGS sequence"/>
</dbReference>
<protein>
    <recommendedName>
        <fullName evidence="4">Cox cluster protein</fullName>
    </recommendedName>
</protein>
<accession>A0A830FQR5</accession>
<feature type="transmembrane region" description="Helical" evidence="1">
    <location>
        <begin position="124"/>
        <end position="144"/>
    </location>
</feature>
<dbReference type="AlphaFoldDB" id="A0A830FQR5"/>